<evidence type="ECO:0000313" key="2">
    <source>
        <dbReference type="Proteomes" id="UP000824881"/>
    </source>
</evidence>
<evidence type="ECO:0000313" key="1">
    <source>
        <dbReference type="EMBL" id="KAG9222428.1"/>
    </source>
</evidence>
<organism evidence="1 2">
    <name type="scientific">Pleurotus cornucopiae</name>
    <name type="common">Cornucopia mushroom</name>
    <dbReference type="NCBI Taxonomy" id="5321"/>
    <lineage>
        <taxon>Eukaryota</taxon>
        <taxon>Fungi</taxon>
        <taxon>Dikarya</taxon>
        <taxon>Basidiomycota</taxon>
        <taxon>Agaricomycotina</taxon>
        <taxon>Agaricomycetes</taxon>
        <taxon>Agaricomycetidae</taxon>
        <taxon>Agaricales</taxon>
        <taxon>Pleurotineae</taxon>
        <taxon>Pleurotaceae</taxon>
        <taxon>Pleurotus</taxon>
    </lineage>
</organism>
<protein>
    <submittedName>
        <fullName evidence="1">Uncharacterized protein</fullName>
    </submittedName>
</protein>
<keyword evidence="2" id="KW-1185">Reference proteome</keyword>
<comment type="caution">
    <text evidence="1">The sequence shown here is derived from an EMBL/GenBank/DDBJ whole genome shotgun (WGS) entry which is preliminary data.</text>
</comment>
<proteinExistence type="predicted"/>
<reference evidence="1 2" key="1">
    <citation type="journal article" date="2021" name="Appl. Environ. Microbiol.">
        <title>Genetic linkage and physical mapping for an oyster mushroom Pleurotus cornucopiae and QTL analysis for the trait cap color.</title>
        <authorList>
            <person name="Zhang Y."/>
            <person name="Gao W."/>
            <person name="Sonnenberg A."/>
            <person name="Chen Q."/>
            <person name="Zhang J."/>
            <person name="Huang C."/>
        </authorList>
    </citation>
    <scope>NUCLEOTIDE SEQUENCE [LARGE SCALE GENOMIC DNA]</scope>
    <source>
        <strain evidence="1">CCMSSC00406</strain>
    </source>
</reference>
<accession>A0ACB7IW29</accession>
<name>A0ACB7IW29_PLECO</name>
<gene>
    <name evidence="1" type="ORF">CCMSSC00406_0002763</name>
</gene>
<dbReference type="EMBL" id="WQMT02000005">
    <property type="protein sequence ID" value="KAG9222428.1"/>
    <property type="molecule type" value="Genomic_DNA"/>
</dbReference>
<sequence>MAPTSKSRLGPPSALMLPDTLTIIFECLVLDDDDDDFPRFDKSTPCDDWFPATHTCQTWRKVAIATTRIWGCIWTAMPPNLTRLFLQRSKSIPLCLYACGHESNEDTVSMVLDTHAARLQVVQMMDFHPKWIVPLFEMPTPQLESITLTGYIEPDEWDDPEECQRCSFSATTLHEGIPSLKYLSISGFGFELDSPLLSNLTDLNMSFHESDGPPQFAARFAPDELLRALRSMPRLLSLDFYDVLEPGSPIFRSPVALILPVLRRLKFHVEPMLDFDILRYLTLPAIQHIDLQCGRVAEPTDIATVVPIIRALLPPHDSSLTQTTVLIEASRHDGKPQSRPELKVKMKQTDKPPVDLAFALVGTKCFQTEDPLHMFHPLLGPIESFEFDGYAEVQQGTEPAAFVPFFRAMSEVTELLIHGLDDITFALFDTPKPPKKKGVRVPYALPSLKKISLYQARDLTDTENLVGRVRKLLLARKALGAPIDVLEIVLNRGYKSTTKSKVTPQDLKPLTKVVQVVFMSE</sequence>
<dbReference type="Proteomes" id="UP000824881">
    <property type="component" value="Unassembled WGS sequence"/>
</dbReference>